<dbReference type="EMBL" id="JASSZA010000010">
    <property type="protein sequence ID" value="KAK2101071.1"/>
    <property type="molecule type" value="Genomic_DNA"/>
</dbReference>
<evidence type="ECO:0000313" key="2">
    <source>
        <dbReference type="EMBL" id="KAK2101071.1"/>
    </source>
</evidence>
<comment type="caution">
    <text evidence="2">The sequence shown here is derived from an EMBL/GenBank/DDBJ whole genome shotgun (WGS) entry which is preliminary data.</text>
</comment>
<dbReference type="Pfam" id="PF19675">
    <property type="entry name" value="ORC3_ins"/>
    <property type="match status" value="1"/>
</dbReference>
<dbReference type="Proteomes" id="UP001266305">
    <property type="component" value="Unassembled WGS sequence"/>
</dbReference>
<keyword evidence="3" id="KW-1185">Reference proteome</keyword>
<reference evidence="2 3" key="1">
    <citation type="submission" date="2023-05" db="EMBL/GenBank/DDBJ databases">
        <title>B98-5 Cell Line De Novo Hybrid Assembly: An Optical Mapping Approach.</title>
        <authorList>
            <person name="Kananen K."/>
            <person name="Auerbach J.A."/>
            <person name="Kautto E."/>
            <person name="Blachly J.S."/>
        </authorList>
    </citation>
    <scope>NUCLEOTIDE SEQUENCE [LARGE SCALE GENOMIC DNA]</scope>
    <source>
        <strain evidence="2">B95-8</strain>
        <tissue evidence="2">Cell line</tissue>
    </source>
</reference>
<sequence length="105" mass="12310">MFRKNIRNSEEYASVLQLLRMLAKDELMTILEKCFKVFKSSCEKHLSSTDKRIEVFLTLCQSLDGTKEEEDDSGSQPKGFQKPDLYNLQKSLLEMKELRRSKKQT</sequence>
<protein>
    <submittedName>
        <fullName evidence="2">Origin recognition complex subunit 3</fullName>
    </submittedName>
</protein>
<feature type="domain" description="Origin recognition complex subunit 3 insertion" evidence="1">
    <location>
        <begin position="3"/>
        <end position="105"/>
    </location>
</feature>
<proteinExistence type="predicted"/>
<evidence type="ECO:0000313" key="3">
    <source>
        <dbReference type="Proteomes" id="UP001266305"/>
    </source>
</evidence>
<organism evidence="2 3">
    <name type="scientific">Saguinus oedipus</name>
    <name type="common">Cotton-top tamarin</name>
    <name type="synonym">Oedipomidas oedipus</name>
    <dbReference type="NCBI Taxonomy" id="9490"/>
    <lineage>
        <taxon>Eukaryota</taxon>
        <taxon>Metazoa</taxon>
        <taxon>Chordata</taxon>
        <taxon>Craniata</taxon>
        <taxon>Vertebrata</taxon>
        <taxon>Euteleostomi</taxon>
        <taxon>Mammalia</taxon>
        <taxon>Eutheria</taxon>
        <taxon>Euarchontoglires</taxon>
        <taxon>Primates</taxon>
        <taxon>Haplorrhini</taxon>
        <taxon>Platyrrhini</taxon>
        <taxon>Cebidae</taxon>
        <taxon>Callitrichinae</taxon>
        <taxon>Saguinus</taxon>
    </lineage>
</organism>
<accession>A0ABQ9UVJ9</accession>
<dbReference type="InterPro" id="IPR045663">
    <property type="entry name" value="ORC3_ins"/>
</dbReference>
<gene>
    <name evidence="2" type="primary">ORC3</name>
    <name evidence="2" type="ORF">P7K49_022419</name>
</gene>
<evidence type="ECO:0000259" key="1">
    <source>
        <dbReference type="Pfam" id="PF19675"/>
    </source>
</evidence>
<name>A0ABQ9UVJ9_SAGOE</name>